<evidence type="ECO:0000313" key="6">
    <source>
        <dbReference type="Proteomes" id="UP001239994"/>
    </source>
</evidence>
<dbReference type="Pfam" id="PF23649">
    <property type="entry name" value="FKBP15"/>
    <property type="match status" value="1"/>
</dbReference>
<keyword evidence="6" id="KW-1185">Reference proteome</keyword>
<dbReference type="Pfam" id="PF00254">
    <property type="entry name" value="FKBP_C"/>
    <property type="match status" value="1"/>
</dbReference>
<reference evidence="5" key="1">
    <citation type="submission" date="2023-03" db="EMBL/GenBank/DDBJ databases">
        <title>Electrophorus voltai genome.</title>
        <authorList>
            <person name="Bian C."/>
        </authorList>
    </citation>
    <scope>NUCLEOTIDE SEQUENCE</scope>
    <source>
        <strain evidence="5">CB-2022</strain>
        <tissue evidence="5">Muscle</tissue>
    </source>
</reference>
<feature type="compositionally biased region" description="Basic and acidic residues" evidence="3">
    <location>
        <begin position="861"/>
        <end position="873"/>
    </location>
</feature>
<dbReference type="GO" id="GO:0003755">
    <property type="term" value="F:peptidyl-prolyl cis-trans isomerase activity"/>
    <property type="evidence" value="ECO:0007669"/>
    <property type="project" value="UniProtKB-KW"/>
</dbReference>
<feature type="coiled-coil region" evidence="2">
    <location>
        <begin position="522"/>
        <end position="592"/>
    </location>
</feature>
<feature type="compositionally biased region" description="Acidic residues" evidence="3">
    <location>
        <begin position="834"/>
        <end position="855"/>
    </location>
</feature>
<feature type="non-terminal residue" evidence="5">
    <location>
        <position position="889"/>
    </location>
</feature>
<dbReference type="InterPro" id="IPR001179">
    <property type="entry name" value="PPIase_FKBP_dom"/>
</dbReference>
<evidence type="ECO:0000256" key="2">
    <source>
        <dbReference type="SAM" id="Coils"/>
    </source>
</evidence>
<name>A0AAD8YUR4_9TELE</name>
<dbReference type="EMBL" id="JAROKS010000023">
    <property type="protein sequence ID" value="KAK1787768.1"/>
    <property type="molecule type" value="Genomic_DNA"/>
</dbReference>
<evidence type="ECO:0000313" key="5">
    <source>
        <dbReference type="EMBL" id="KAK1787768.1"/>
    </source>
</evidence>
<dbReference type="PANTHER" id="PTHR44927:SF1">
    <property type="entry name" value="FK506-BINDING PROTEIN 15"/>
    <property type="match status" value="1"/>
</dbReference>
<evidence type="ECO:0000256" key="1">
    <source>
        <dbReference type="PROSITE-ProRule" id="PRU00277"/>
    </source>
</evidence>
<keyword evidence="2" id="KW-0175">Coiled coil</keyword>
<keyword evidence="1" id="KW-0413">Isomerase</keyword>
<comment type="catalytic activity">
    <reaction evidence="1">
        <text>[protein]-peptidylproline (omega=180) = [protein]-peptidylproline (omega=0)</text>
        <dbReference type="Rhea" id="RHEA:16237"/>
        <dbReference type="Rhea" id="RHEA-COMP:10747"/>
        <dbReference type="Rhea" id="RHEA-COMP:10748"/>
        <dbReference type="ChEBI" id="CHEBI:83833"/>
        <dbReference type="ChEBI" id="CHEBI:83834"/>
        <dbReference type="EC" id="5.2.1.8"/>
    </reaction>
</comment>
<feature type="region of interest" description="Disordered" evidence="3">
    <location>
        <begin position="277"/>
        <end position="327"/>
    </location>
</feature>
<dbReference type="Proteomes" id="UP001239994">
    <property type="component" value="Unassembled WGS sequence"/>
</dbReference>
<feature type="non-terminal residue" evidence="5">
    <location>
        <position position="1"/>
    </location>
</feature>
<dbReference type="PANTHER" id="PTHR44927">
    <property type="entry name" value="FK506-BINDING PROTEIN 15"/>
    <property type="match status" value="1"/>
</dbReference>
<dbReference type="Gene3D" id="3.10.50.40">
    <property type="match status" value="1"/>
</dbReference>
<comment type="caution">
    <text evidence="5">The sequence shown here is derived from an EMBL/GenBank/DDBJ whole genome shotgun (WGS) entry which is preliminary data.</text>
</comment>
<evidence type="ECO:0000256" key="3">
    <source>
        <dbReference type="SAM" id="MobiDB-lite"/>
    </source>
</evidence>
<dbReference type="InterPro" id="IPR046357">
    <property type="entry name" value="PPIase_dom_sf"/>
</dbReference>
<dbReference type="GO" id="GO:0030426">
    <property type="term" value="C:growth cone"/>
    <property type="evidence" value="ECO:0007669"/>
    <property type="project" value="TreeGrafter"/>
</dbReference>
<accession>A0AAD8YUR4</accession>
<sequence length="889" mass="99442">AKLAFLFDLDRAESQGNDSFQFIAPRQPKRTSAHFGPPPQKQAPPPTAQAVLLATAAHAFCFENGQYLKQGKLGVAILGNHVTKQYKVLLYGSQQKQITTSRIHQGFVLTVQPDNYMSFYDDQCQNWSLKFDSQKAGIDFCKEVCVARWNSQDGADTPVTQDLLLGEGRAVDMDDAVKISFSGWLLQSHAIGQMFDSSVGREKLQRVRLGTGKAPRGLEQGMLGMQKGGQRLLILPASMAYESQGIPNGLPPTSTVVFEVEICWVKLSKDGGCPAVGSADSANASRVPDAGSLRVEETEQPVLRVPPEQGSQASQAKSGPVNVLPKHPDAGRAKLISRMAKMGQSMLPFLIGAIPSNSEPEAGAVSGWGCDAPSLAPSPSSSPQPVQMASSAPPSAAPLKPVSLPHPETPTTVNPPQVLVSSDNAFQSYPIAPLQPLQPVCPPQHMLCYTADVSSFLLTEARRQEAEIRLSVARVADKVDQMATKVDELQKRGDFGLSSISLEAAIILQNVQRIIEENACLKKEVLEKASKVEEQKRNVEELNEQNQRHSNLLLEQKNDTLQYRSQQSHDRLLRAEEEKVRLAEELAASSSRVCELQQEVGCLQQRATELQAKLGAALQDGQSRCALIHTLEAQVEELKNEGEHCRQQWRSEKRKYRKMELMVNGMEEEMQDLRAEKDHLDQILSDKKRKWQLARERLLLEQEEKRQNCVQENQCLLKQLKRARALNTETHPTQQIELEWWRRWEAALGQQGAELQGAIVHLQEQRVALWQEAQSEQQQHEVHVAVQVKRVMNILFHSLKLKFDLQESYTGDFVLRTLLYMIKHVTMGFLKEPEESESETDEEEEEEEEEEEFVSAEEMQNEGKVEKRVESGIRTEKGNDIQARLDKAF</sequence>
<dbReference type="AlphaFoldDB" id="A0AAD8YUR4"/>
<evidence type="ECO:0000259" key="4">
    <source>
        <dbReference type="PROSITE" id="PS50059"/>
    </source>
</evidence>
<dbReference type="InterPro" id="IPR056598">
    <property type="entry name" value="FKBP-15_dom"/>
</dbReference>
<dbReference type="EC" id="5.2.1.8" evidence="1"/>
<gene>
    <name evidence="5" type="ORF">P4O66_016260</name>
</gene>
<keyword evidence="1" id="KW-0697">Rotamase</keyword>
<organism evidence="5 6">
    <name type="scientific">Electrophorus voltai</name>
    <dbReference type="NCBI Taxonomy" id="2609070"/>
    <lineage>
        <taxon>Eukaryota</taxon>
        <taxon>Metazoa</taxon>
        <taxon>Chordata</taxon>
        <taxon>Craniata</taxon>
        <taxon>Vertebrata</taxon>
        <taxon>Euteleostomi</taxon>
        <taxon>Actinopterygii</taxon>
        <taxon>Neopterygii</taxon>
        <taxon>Teleostei</taxon>
        <taxon>Ostariophysi</taxon>
        <taxon>Gymnotiformes</taxon>
        <taxon>Gymnotoidei</taxon>
        <taxon>Gymnotidae</taxon>
        <taxon>Electrophorus</taxon>
    </lineage>
</organism>
<proteinExistence type="predicted"/>
<feature type="region of interest" description="Disordered" evidence="3">
    <location>
        <begin position="361"/>
        <end position="414"/>
    </location>
</feature>
<feature type="compositionally biased region" description="Low complexity" evidence="3">
    <location>
        <begin position="372"/>
        <end position="405"/>
    </location>
</feature>
<dbReference type="PROSITE" id="PS50059">
    <property type="entry name" value="FKBP_PPIASE"/>
    <property type="match status" value="1"/>
</dbReference>
<dbReference type="SUPFAM" id="SSF54534">
    <property type="entry name" value="FKBP-like"/>
    <property type="match status" value="1"/>
</dbReference>
<protein>
    <recommendedName>
        <fullName evidence="1">peptidylprolyl isomerase</fullName>
        <ecNumber evidence="1">5.2.1.8</ecNumber>
    </recommendedName>
</protein>
<feature type="region of interest" description="Disordered" evidence="3">
    <location>
        <begin position="831"/>
        <end position="873"/>
    </location>
</feature>
<feature type="domain" description="PPIase FKBP-type" evidence="4">
    <location>
        <begin position="174"/>
        <end position="266"/>
    </location>
</feature>
<feature type="coiled-coil region" evidence="2">
    <location>
        <begin position="628"/>
        <end position="690"/>
    </location>
</feature>